<evidence type="ECO:0000259" key="4">
    <source>
        <dbReference type="SMART" id="SM01007"/>
    </source>
</evidence>
<evidence type="ECO:0000256" key="1">
    <source>
        <dbReference type="ARBA" id="ARBA00004921"/>
    </source>
</evidence>
<gene>
    <name evidence="5" type="ORF">EA71_01514</name>
</gene>
<comment type="pathway">
    <text evidence="1">Carbohydrate degradation.</text>
</comment>
<evidence type="ECO:0000313" key="6">
    <source>
        <dbReference type="Proteomes" id="UP000252797"/>
    </source>
</evidence>
<dbReference type="RefSeq" id="WP_113845687.1">
    <property type="nucleotide sequence ID" value="NZ_LEPB01000004.1"/>
</dbReference>
<keyword evidence="2" id="KW-0479">Metal-binding</keyword>
<dbReference type="AlphaFoldDB" id="A0A367CDN8"/>
<proteinExistence type="predicted"/>
<comment type="caution">
    <text evidence="5">The sequence shown here is derived from an EMBL/GenBank/DDBJ whole genome shotgun (WGS) entry which is preliminary data.</text>
</comment>
<dbReference type="Gene3D" id="3.40.225.10">
    <property type="entry name" value="Class II aldolase/adducin N-terminal domain"/>
    <property type="match status" value="1"/>
</dbReference>
<dbReference type="FunFam" id="3.40.225.10:FF:000005">
    <property type="entry name" value="L-fuculose phosphate aldolase"/>
    <property type="match status" value="1"/>
</dbReference>
<dbReference type="SUPFAM" id="SSF53639">
    <property type="entry name" value="AraD/HMP-PK domain-like"/>
    <property type="match status" value="1"/>
</dbReference>
<reference evidence="5 6" key="1">
    <citation type="submission" date="2015-06" db="EMBL/GenBank/DDBJ databases">
        <title>The Genome Sequence of Enterococcus durans 4EA1.</title>
        <authorList>
            <consortium name="The Broad Institute Genomics Platform"/>
            <consortium name="The Broad Institute Genome Sequencing Center for Infectious Disease"/>
            <person name="Earl A.M."/>
            <person name="Van Tyne D."/>
            <person name="Lebreton F."/>
            <person name="Saavedra J.T."/>
            <person name="Gilmore M.S."/>
            <person name="Manson Mcguire A."/>
            <person name="Clock S."/>
            <person name="Crupain M."/>
            <person name="Rangan U."/>
            <person name="Young S."/>
            <person name="Abouelleil A."/>
            <person name="Cao P."/>
            <person name="Chapman S.B."/>
            <person name="Griggs A."/>
            <person name="Priest M."/>
            <person name="Shea T."/>
            <person name="Wortman J."/>
            <person name="Nusbaum C."/>
            <person name="Birren B."/>
        </authorList>
    </citation>
    <scope>NUCLEOTIDE SEQUENCE [LARGE SCALE GENOMIC DNA]</scope>
    <source>
        <strain evidence="5 6">4EA1</strain>
    </source>
</reference>
<accession>A0A367CDN8</accession>
<dbReference type="InterPro" id="IPR001303">
    <property type="entry name" value="Aldolase_II/adducin_N"/>
</dbReference>
<feature type="domain" description="Class II aldolase/adducin N-terminal" evidence="4">
    <location>
        <begin position="8"/>
        <end position="184"/>
    </location>
</feature>
<evidence type="ECO:0000256" key="2">
    <source>
        <dbReference type="ARBA" id="ARBA00022723"/>
    </source>
</evidence>
<dbReference type="PANTHER" id="PTHR22789">
    <property type="entry name" value="FUCULOSE PHOSPHATE ALDOLASE"/>
    <property type="match status" value="1"/>
</dbReference>
<evidence type="ECO:0000256" key="3">
    <source>
        <dbReference type="ARBA" id="ARBA00023239"/>
    </source>
</evidence>
<dbReference type="EMBL" id="LEPB01000004">
    <property type="protein sequence ID" value="RCA10761.1"/>
    <property type="molecule type" value="Genomic_DNA"/>
</dbReference>
<organism evidence="5 6">
    <name type="scientific">Enterococcus durans</name>
    <dbReference type="NCBI Taxonomy" id="53345"/>
    <lineage>
        <taxon>Bacteria</taxon>
        <taxon>Bacillati</taxon>
        <taxon>Bacillota</taxon>
        <taxon>Bacilli</taxon>
        <taxon>Lactobacillales</taxon>
        <taxon>Enterococcaceae</taxon>
        <taxon>Enterococcus</taxon>
    </lineage>
</organism>
<name>A0A367CDN8_9ENTE</name>
<evidence type="ECO:0000313" key="5">
    <source>
        <dbReference type="EMBL" id="RCA10761.1"/>
    </source>
</evidence>
<dbReference type="InterPro" id="IPR036409">
    <property type="entry name" value="Aldolase_II/adducin_N_sf"/>
</dbReference>
<dbReference type="PANTHER" id="PTHR22789:SF0">
    <property type="entry name" value="3-OXO-TETRONATE 4-PHOSPHATE DECARBOXYLASE-RELATED"/>
    <property type="match status" value="1"/>
</dbReference>
<dbReference type="SMART" id="SM01007">
    <property type="entry name" value="Aldolase_II"/>
    <property type="match status" value="1"/>
</dbReference>
<dbReference type="Proteomes" id="UP000252797">
    <property type="component" value="Unassembled WGS sequence"/>
</dbReference>
<dbReference type="NCBIfam" id="NF005302">
    <property type="entry name" value="PRK06833.1"/>
    <property type="match status" value="1"/>
</dbReference>
<sequence>MLMEQARKDLVEYGIKICEAGLTKGTGGNLSVFDRKNQLMAITPSGIDFYQIKPDDIVILDLAGNVVEGKNKPSSEWEMHLLQYKTREDMDAVIHAHTMYATVLACLRWELPATHYMIAVAGPTVRVAEYASFGTPELAKNATEAMKDRKAVLLANHGILAGEKDLLNAFNVIEEIEYCSEIYVKAKSIGEPVILSDEEMSFMAKKFQIYGQKKAHND</sequence>
<dbReference type="InterPro" id="IPR050197">
    <property type="entry name" value="Aldolase_class_II_sugar_metab"/>
</dbReference>
<dbReference type="GO" id="GO:0005829">
    <property type="term" value="C:cytosol"/>
    <property type="evidence" value="ECO:0007669"/>
    <property type="project" value="TreeGrafter"/>
</dbReference>
<dbReference type="Pfam" id="PF00596">
    <property type="entry name" value="Aldolase_II"/>
    <property type="match status" value="1"/>
</dbReference>
<dbReference type="GO" id="GO:0019323">
    <property type="term" value="P:pentose catabolic process"/>
    <property type="evidence" value="ECO:0007669"/>
    <property type="project" value="TreeGrafter"/>
</dbReference>
<dbReference type="GO" id="GO:0016832">
    <property type="term" value="F:aldehyde-lyase activity"/>
    <property type="evidence" value="ECO:0007669"/>
    <property type="project" value="UniProtKB-ARBA"/>
</dbReference>
<keyword evidence="3" id="KW-0456">Lyase</keyword>
<protein>
    <submittedName>
        <fullName evidence="5">L-ribulose-5-phosphate 4-epimerase</fullName>
    </submittedName>
</protein>
<dbReference type="GO" id="GO:0046914">
    <property type="term" value="F:transition metal ion binding"/>
    <property type="evidence" value="ECO:0007669"/>
    <property type="project" value="UniProtKB-ARBA"/>
</dbReference>